<gene>
    <name evidence="2" type="ORF">GOBAR_AA11707</name>
</gene>
<evidence type="ECO:0000313" key="3">
    <source>
        <dbReference type="Proteomes" id="UP000239757"/>
    </source>
</evidence>
<dbReference type="EMBL" id="KZ663927">
    <property type="protein sequence ID" value="PPS08935.1"/>
    <property type="molecule type" value="Genomic_DNA"/>
</dbReference>
<feature type="region of interest" description="Disordered" evidence="1">
    <location>
        <begin position="65"/>
        <end position="110"/>
    </location>
</feature>
<protein>
    <submittedName>
        <fullName evidence="2">Uncharacterized protein</fullName>
    </submittedName>
</protein>
<name>A0A2P5Y015_GOSBA</name>
<dbReference type="Proteomes" id="UP000239757">
    <property type="component" value="Unassembled WGS sequence"/>
</dbReference>
<accession>A0A2P5Y015</accession>
<reference evidence="2 3" key="1">
    <citation type="submission" date="2015-01" db="EMBL/GenBank/DDBJ databases">
        <title>Genome of allotetraploid Gossypium barbadense reveals genomic plasticity and fiber elongation in cotton evolution.</title>
        <authorList>
            <person name="Chen X."/>
            <person name="Liu X."/>
            <person name="Zhao B."/>
            <person name="Zheng H."/>
            <person name="Hu Y."/>
            <person name="Lu G."/>
            <person name="Yang C."/>
            <person name="Chen J."/>
            <person name="Shan C."/>
            <person name="Zhang L."/>
            <person name="Zhou Y."/>
            <person name="Wang L."/>
            <person name="Guo W."/>
            <person name="Bai Y."/>
            <person name="Ruan J."/>
            <person name="Shangguan X."/>
            <person name="Mao Y."/>
            <person name="Jiang J."/>
            <person name="Zhu Y."/>
            <person name="Lei J."/>
            <person name="Kang H."/>
            <person name="Chen S."/>
            <person name="He X."/>
            <person name="Wang R."/>
            <person name="Wang Y."/>
            <person name="Chen J."/>
            <person name="Wang L."/>
            <person name="Yu S."/>
            <person name="Wang B."/>
            <person name="Wei J."/>
            <person name="Song S."/>
            <person name="Lu X."/>
            <person name="Gao Z."/>
            <person name="Gu W."/>
            <person name="Deng X."/>
            <person name="Ma D."/>
            <person name="Wang S."/>
            <person name="Liang W."/>
            <person name="Fang L."/>
            <person name="Cai C."/>
            <person name="Zhu X."/>
            <person name="Zhou B."/>
            <person name="Zhang Y."/>
            <person name="Chen Z."/>
            <person name="Xu S."/>
            <person name="Zhu R."/>
            <person name="Wang S."/>
            <person name="Zhang T."/>
            <person name="Zhao G."/>
        </authorList>
    </citation>
    <scope>NUCLEOTIDE SEQUENCE [LARGE SCALE GENOMIC DNA]</scope>
    <source>
        <strain evidence="3">cv. Xinhai21</strain>
        <tissue evidence="2">Leaf</tissue>
    </source>
</reference>
<organism evidence="2 3">
    <name type="scientific">Gossypium barbadense</name>
    <name type="common">Sea Island cotton</name>
    <name type="synonym">Hibiscus barbadensis</name>
    <dbReference type="NCBI Taxonomy" id="3634"/>
    <lineage>
        <taxon>Eukaryota</taxon>
        <taxon>Viridiplantae</taxon>
        <taxon>Streptophyta</taxon>
        <taxon>Embryophyta</taxon>
        <taxon>Tracheophyta</taxon>
        <taxon>Spermatophyta</taxon>
        <taxon>Magnoliopsida</taxon>
        <taxon>eudicotyledons</taxon>
        <taxon>Gunneridae</taxon>
        <taxon>Pentapetalae</taxon>
        <taxon>rosids</taxon>
        <taxon>malvids</taxon>
        <taxon>Malvales</taxon>
        <taxon>Malvaceae</taxon>
        <taxon>Malvoideae</taxon>
        <taxon>Gossypium</taxon>
    </lineage>
</organism>
<evidence type="ECO:0000256" key="1">
    <source>
        <dbReference type="SAM" id="MobiDB-lite"/>
    </source>
</evidence>
<proteinExistence type="predicted"/>
<feature type="compositionally biased region" description="Acidic residues" evidence="1">
    <location>
        <begin position="67"/>
        <end position="94"/>
    </location>
</feature>
<evidence type="ECO:0000313" key="2">
    <source>
        <dbReference type="EMBL" id="PPS08935.1"/>
    </source>
</evidence>
<sequence length="110" mass="11974">MTNAPIHLFSKLADMEQNENLTAYGEEHGAQEPYMVALILYVNSESIILGIDINLNVTPDINVVGDDGYDSSDPSDQEDNSDPEVDDISDDIDDKDVNVDGNINASSVEN</sequence>
<dbReference type="AlphaFoldDB" id="A0A2P5Y015"/>